<dbReference type="InParanoid" id="K0IFD7"/>
<dbReference type="GO" id="GO:0004576">
    <property type="term" value="F:oligosaccharyl transferase activity"/>
    <property type="evidence" value="ECO:0007669"/>
    <property type="project" value="InterPro"/>
</dbReference>
<feature type="transmembrane region" description="Helical" evidence="18">
    <location>
        <begin position="135"/>
        <end position="151"/>
    </location>
</feature>
<feature type="transmembrane region" description="Helical" evidence="18">
    <location>
        <begin position="233"/>
        <end position="252"/>
    </location>
</feature>
<dbReference type="InterPro" id="IPR020892">
    <property type="entry name" value="Cyclophilin-type_PPIase_CS"/>
</dbReference>
<feature type="transmembrane region" description="Helical" evidence="18">
    <location>
        <begin position="349"/>
        <end position="367"/>
    </location>
</feature>
<dbReference type="GO" id="GO:0003755">
    <property type="term" value="F:peptidyl-prolyl cis-trans isomerase activity"/>
    <property type="evidence" value="ECO:0007669"/>
    <property type="project" value="InterPro"/>
</dbReference>
<evidence type="ECO:0000259" key="19">
    <source>
        <dbReference type="PROSITE" id="PS50072"/>
    </source>
</evidence>
<evidence type="ECO:0000313" key="21">
    <source>
        <dbReference type="Proteomes" id="UP000008037"/>
    </source>
</evidence>
<gene>
    <name evidence="20" type="ordered locus">Ngar_c06000</name>
</gene>
<sequence length="923" mass="101657">MFRAGSFEFQTRHLLVIAVLALAFTSALIMRFYPVKYGFYLNEFDPYFDYRATKYIVDNGLDAYWNWHDTMSWYPEGRDIPATSQSGLHITTAVLYSAFGGGSDLLDFTIVFPAVIGSLTVIVIFALVRVLGNTSAGLFSALLFAFSPAIIQRGNLGWFKSEPLGLFFGILAAYLFISAIKHKEIKYAIPKAVAGGLILGLANASWGGIQYFSIPIAIFFIALPFFRRDLTIPMYVAIAFTVFTLISAAAFPRPGMSFVLGLPGLGMIGSTIFLVIAHFLKRFSRSQVQLRNTAFLLIAFVAASVGVIATEAYLSPSFRYLNAVFPFLSSQNALVESVAEHFTPTVADYFVDFSVLIMFAGLGAWLAFRRRDDMSIFALIIGITGVYVSATFARLLVFASLGIIVLAGLGLYEVTRSIMAHRQATATPSVTQRPTAATREERRKIEFAGRGHPASGQAVRIAYTVVIIMMLSIPMFFPSNSNWLSSADSPAAIANGGTGFRTQTNDWTDALNWIEQNTEPDAVIASWWDYGYWITTLGNRTTLADNATINSTRIETIAKMLISDEQAGLKIAQDLQADYILVYTVAQVRFLGQTNNTETGATEQVPIYTLGQGGDESKKQWFMRIGGFDESKYIESDGFTPTPEFWNNTLLGKLFPFEPSSYVQLSDGRVASQPQPEWEPGLTGLYTQHIKYPTDGGSDQPLHLVYASPSFENEENIMFGVFIYKVNHDYVPNPQGDPYAEPEPTTANMTTSNEIAIINTTQGPIEIEFFPKEAPKHVDNFIKLANEGFYDGTLFHRIVPGFVIQGGDPNTKGDDSDRSTWGQGGPGYTVNAEFNDIPHTRGIVSMARAQDPNSAGSQFFIVLDDNENTRALDGKYTVFGKVISGMDVVDKIAALQTTMVGQTPQPANPEEARIISISIRESK</sequence>
<evidence type="ECO:0000256" key="12">
    <source>
        <dbReference type="ARBA" id="ARBA00022989"/>
    </source>
</evidence>
<evidence type="ECO:0000256" key="17">
    <source>
        <dbReference type="SAM" id="MobiDB-lite"/>
    </source>
</evidence>
<keyword evidence="21" id="KW-1185">Reference proteome</keyword>
<reference evidence="20 21" key="1">
    <citation type="journal article" date="2012" name="Environ. Microbiol.">
        <title>The genome of the ammonia-oxidizing Candidatus Nitrososphaera gargensis: insights into metabolic versatility and environmental adaptations.</title>
        <authorList>
            <person name="Spang A."/>
            <person name="Poehlein A."/>
            <person name="Offre P."/>
            <person name="Zumbragel S."/>
            <person name="Haider S."/>
            <person name="Rychlik N."/>
            <person name="Nowka B."/>
            <person name="Schmeisser C."/>
            <person name="Lebedeva E.V."/>
            <person name="Rattei T."/>
            <person name="Bohm C."/>
            <person name="Schmid M."/>
            <person name="Galushko A."/>
            <person name="Hatzenpichler R."/>
            <person name="Weinmaier T."/>
            <person name="Daniel R."/>
            <person name="Schleper C."/>
            <person name="Spieck E."/>
            <person name="Streit W."/>
            <person name="Wagner M."/>
        </authorList>
    </citation>
    <scope>NUCLEOTIDE SEQUENCE [LARGE SCALE GENOMIC DNA]</scope>
    <source>
        <strain evidence="21">Ga9.2</strain>
    </source>
</reference>
<feature type="transmembrane region" description="Helical" evidence="18">
    <location>
        <begin position="187"/>
        <end position="203"/>
    </location>
</feature>
<comment type="cofactor">
    <cofactor evidence="1">
        <name>Mn(2+)</name>
        <dbReference type="ChEBI" id="CHEBI:29035"/>
    </cofactor>
</comment>
<keyword evidence="14" id="KW-0464">Manganese</keyword>
<keyword evidence="11" id="KW-0460">Magnesium</keyword>
<evidence type="ECO:0000256" key="9">
    <source>
        <dbReference type="ARBA" id="ARBA00022692"/>
    </source>
</evidence>
<dbReference type="PANTHER" id="PTHR13872">
    <property type="entry name" value="DOLICHYL-DIPHOSPHOOLIGOSACCHARIDE--PROTEIN GLYCOSYLTRANSFERASE SUBUNIT"/>
    <property type="match status" value="1"/>
</dbReference>
<comment type="similarity">
    <text evidence="5">Belongs to the STT3 family.</text>
</comment>
<keyword evidence="8 20" id="KW-0808">Transferase</keyword>
<dbReference type="PROSITE" id="PS00170">
    <property type="entry name" value="CSA_PPIASE_1"/>
    <property type="match status" value="1"/>
</dbReference>
<keyword evidence="7 20" id="KW-0328">Glycosyltransferase</keyword>
<dbReference type="Pfam" id="PF02516">
    <property type="entry name" value="STT3"/>
    <property type="match status" value="1"/>
</dbReference>
<feature type="transmembrane region" description="Helical" evidence="18">
    <location>
        <begin position="396"/>
        <end position="414"/>
    </location>
</feature>
<dbReference type="UniPathway" id="UPA00378"/>
<dbReference type="FunCoup" id="K0IFD7">
    <property type="interactions" value="255"/>
</dbReference>
<evidence type="ECO:0000256" key="8">
    <source>
        <dbReference type="ARBA" id="ARBA00022679"/>
    </source>
</evidence>
<keyword evidence="13 18" id="KW-0472">Membrane</keyword>
<dbReference type="Gene3D" id="2.40.100.10">
    <property type="entry name" value="Cyclophilin-like"/>
    <property type="match status" value="1"/>
</dbReference>
<evidence type="ECO:0000256" key="14">
    <source>
        <dbReference type="ARBA" id="ARBA00023211"/>
    </source>
</evidence>
<evidence type="ECO:0000256" key="4">
    <source>
        <dbReference type="ARBA" id="ARBA00004922"/>
    </source>
</evidence>
<dbReference type="EMBL" id="CP002408">
    <property type="protein sequence ID" value="AFU57543.1"/>
    <property type="molecule type" value="Genomic_DNA"/>
</dbReference>
<feature type="transmembrane region" description="Helical" evidence="18">
    <location>
        <begin position="12"/>
        <end position="33"/>
    </location>
</feature>
<dbReference type="GO" id="GO:0046872">
    <property type="term" value="F:metal ion binding"/>
    <property type="evidence" value="ECO:0007669"/>
    <property type="project" value="UniProtKB-KW"/>
</dbReference>
<comment type="pathway">
    <text evidence="4">Protein modification; protein glycosylation.</text>
</comment>
<comment type="subcellular location">
    <subcellularLocation>
        <location evidence="3">Endomembrane system</location>
        <topology evidence="3">Multi-pass membrane protein</topology>
    </subcellularLocation>
</comment>
<dbReference type="AlphaFoldDB" id="K0IFD7"/>
<dbReference type="Pfam" id="PF21436">
    <property type="entry name" value="STT3-PglB_core"/>
    <property type="match status" value="1"/>
</dbReference>
<dbReference type="GO" id="GO:0012505">
    <property type="term" value="C:endomembrane system"/>
    <property type="evidence" value="ECO:0007669"/>
    <property type="project" value="UniProtKB-SubCell"/>
</dbReference>
<dbReference type="GO" id="GO:0006457">
    <property type="term" value="P:protein folding"/>
    <property type="evidence" value="ECO:0007669"/>
    <property type="project" value="InterPro"/>
</dbReference>
<dbReference type="PANTHER" id="PTHR13872:SF1">
    <property type="entry name" value="DOLICHYL-DIPHOSPHOOLIGOSACCHARIDE--PROTEIN GLYCOSYLTRANSFERASE SUBUNIT STT3B"/>
    <property type="match status" value="1"/>
</dbReference>
<evidence type="ECO:0000256" key="18">
    <source>
        <dbReference type="SAM" id="Phobius"/>
    </source>
</evidence>
<evidence type="ECO:0000256" key="6">
    <source>
        <dbReference type="ARBA" id="ARBA00012602"/>
    </source>
</evidence>
<accession>K0IFD7</accession>
<evidence type="ECO:0000256" key="1">
    <source>
        <dbReference type="ARBA" id="ARBA00001936"/>
    </source>
</evidence>
<comment type="cofactor">
    <cofactor evidence="2">
        <name>Mg(2+)</name>
        <dbReference type="ChEBI" id="CHEBI:18420"/>
    </cofactor>
</comment>
<feature type="domain" description="PPIase cyclophilin-type" evidence="19">
    <location>
        <begin position="752"/>
        <end position="916"/>
    </location>
</feature>
<proteinExistence type="inferred from homology"/>
<comment type="catalytic activity">
    <reaction evidence="16">
        <text>an archaeal dolichyl phosphooligosaccharide + [protein]-L-asparagine = an archaeal dolichyl phosphate + a glycoprotein with the oligosaccharide chain attached by N-beta-D-glycosyl linkage to a protein L-asparagine.</text>
        <dbReference type="EC" id="2.4.99.21"/>
    </reaction>
</comment>
<feature type="transmembrane region" description="Helical" evidence="18">
    <location>
        <begin position="163"/>
        <end position="180"/>
    </location>
</feature>
<dbReference type="PRINTS" id="PR00153">
    <property type="entry name" value="CSAPPISMRASE"/>
</dbReference>
<dbReference type="CDD" id="cd00317">
    <property type="entry name" value="cyclophilin"/>
    <property type="match status" value="1"/>
</dbReference>
<protein>
    <recommendedName>
        <fullName evidence="6">dolichyl-phosphooligosaccharide-protein glycotransferase</fullName>
        <ecNumber evidence="6">2.4.99.21</ecNumber>
    </recommendedName>
    <alternativeName>
        <fullName evidence="15">Oligosaccharyl transferase</fullName>
    </alternativeName>
</protein>
<dbReference type="InterPro" id="IPR029000">
    <property type="entry name" value="Cyclophilin-like_dom_sf"/>
</dbReference>
<keyword evidence="9 18" id="KW-0812">Transmembrane</keyword>
<feature type="region of interest" description="Disordered" evidence="17">
    <location>
        <begin position="806"/>
        <end position="828"/>
    </location>
</feature>
<evidence type="ECO:0000256" key="5">
    <source>
        <dbReference type="ARBA" id="ARBA00010810"/>
    </source>
</evidence>
<dbReference type="SUPFAM" id="SSF50891">
    <property type="entry name" value="Cyclophilin-like"/>
    <property type="match status" value="1"/>
</dbReference>
<evidence type="ECO:0000256" key="11">
    <source>
        <dbReference type="ARBA" id="ARBA00022842"/>
    </source>
</evidence>
<dbReference type="KEGG" id="nga:Ngar_c06000"/>
<evidence type="ECO:0000256" key="3">
    <source>
        <dbReference type="ARBA" id="ARBA00004127"/>
    </source>
</evidence>
<evidence type="ECO:0000256" key="15">
    <source>
        <dbReference type="ARBA" id="ARBA00030679"/>
    </source>
</evidence>
<feature type="transmembrane region" description="Helical" evidence="18">
    <location>
        <begin position="258"/>
        <end position="280"/>
    </location>
</feature>
<dbReference type="HOGENOM" id="CLU_014319_0_0_2"/>
<dbReference type="InterPro" id="IPR002130">
    <property type="entry name" value="Cyclophilin-type_PPIase_dom"/>
</dbReference>
<feature type="transmembrane region" description="Helical" evidence="18">
    <location>
        <begin position="292"/>
        <end position="314"/>
    </location>
</feature>
<evidence type="ECO:0000256" key="2">
    <source>
        <dbReference type="ARBA" id="ARBA00001946"/>
    </source>
</evidence>
<name>K0IFD7_NITGG</name>
<dbReference type="Proteomes" id="UP000008037">
    <property type="component" value="Chromosome"/>
</dbReference>
<dbReference type="InterPro" id="IPR048307">
    <property type="entry name" value="STT3_N"/>
</dbReference>
<evidence type="ECO:0000256" key="13">
    <source>
        <dbReference type="ARBA" id="ARBA00023136"/>
    </source>
</evidence>
<dbReference type="BioCyc" id="CNIT1237085:G1324-598-MONOMER"/>
<dbReference type="InterPro" id="IPR003674">
    <property type="entry name" value="Oligo_trans_STT3"/>
</dbReference>
<keyword evidence="10" id="KW-0479">Metal-binding</keyword>
<dbReference type="Pfam" id="PF00160">
    <property type="entry name" value="Pro_isomerase"/>
    <property type="match status" value="1"/>
</dbReference>
<keyword evidence="12 18" id="KW-1133">Transmembrane helix</keyword>
<dbReference type="EC" id="2.4.99.21" evidence="6"/>
<dbReference type="InterPro" id="IPR048999">
    <property type="entry name" value="STT3-PglB_core"/>
</dbReference>
<feature type="transmembrane region" description="Helical" evidence="18">
    <location>
        <begin position="209"/>
        <end position="226"/>
    </location>
</feature>
<evidence type="ECO:0000256" key="7">
    <source>
        <dbReference type="ARBA" id="ARBA00022676"/>
    </source>
</evidence>
<feature type="transmembrane region" description="Helical" evidence="18">
    <location>
        <begin position="374"/>
        <end position="390"/>
    </location>
</feature>
<evidence type="ECO:0000256" key="16">
    <source>
        <dbReference type="ARBA" id="ARBA00034066"/>
    </source>
</evidence>
<feature type="transmembrane region" description="Helical" evidence="18">
    <location>
        <begin position="458"/>
        <end position="477"/>
    </location>
</feature>
<organism evidence="20 21">
    <name type="scientific">Nitrososphaera gargensis (strain Ga9.2)</name>
    <dbReference type="NCBI Taxonomy" id="1237085"/>
    <lineage>
        <taxon>Archaea</taxon>
        <taxon>Nitrososphaerota</taxon>
        <taxon>Nitrososphaeria</taxon>
        <taxon>Nitrososphaerales</taxon>
        <taxon>Nitrososphaeraceae</taxon>
        <taxon>Nitrososphaera</taxon>
    </lineage>
</organism>
<dbReference type="PROSITE" id="PS50072">
    <property type="entry name" value="CSA_PPIASE_2"/>
    <property type="match status" value="1"/>
</dbReference>
<dbReference type="PATRIC" id="fig|1237085.11.peg.573"/>
<evidence type="ECO:0000313" key="20">
    <source>
        <dbReference type="EMBL" id="AFU57543.1"/>
    </source>
</evidence>
<evidence type="ECO:0000256" key="10">
    <source>
        <dbReference type="ARBA" id="ARBA00022723"/>
    </source>
</evidence>
<dbReference type="GO" id="GO:0016020">
    <property type="term" value="C:membrane"/>
    <property type="evidence" value="ECO:0007669"/>
    <property type="project" value="InterPro"/>
</dbReference>
<feature type="transmembrane region" description="Helical" evidence="18">
    <location>
        <begin position="108"/>
        <end position="128"/>
    </location>
</feature>
<dbReference type="Gene3D" id="3.40.50.12610">
    <property type="match status" value="1"/>
</dbReference>
<dbReference type="STRING" id="1237085.Ngar_c06000"/>